<keyword evidence="1" id="KW-0614">Plasmid</keyword>
<evidence type="ECO:0000313" key="1">
    <source>
        <dbReference type="EMBL" id="ARD70450.1"/>
    </source>
</evidence>
<dbReference type="RefSeq" id="WP_232905790.1">
    <property type="nucleotide sequence ID" value="NZ_CAADPS010000229.1"/>
</dbReference>
<sequence length="151" mass="17183">MDMTEQALMATEALPTQTYRDPRDGKVIWSNNGEAWHNETLAEVLKRNDHLLVGSTVFRGEMQYPDPADYVPDVDDVLIHMQEEAEGSDCGEWVEDYPEPSDEAKAELKALLEPIKAWARLHCRPDFGLVENVQEHVLTQEDIDQAMETEA</sequence>
<geneLocation type="plasmid" evidence="1">
    <name>pJB37</name>
</geneLocation>
<protein>
    <submittedName>
        <fullName evidence="1">Uncharacterized protein</fullName>
    </submittedName>
</protein>
<dbReference type="AlphaFoldDB" id="A0A1V0M6E2"/>
<name>A0A1V0M6E2_PSEAI</name>
<dbReference type="EMBL" id="KY494864">
    <property type="protein sequence ID" value="ARD70450.1"/>
    <property type="molecule type" value="Genomic_DNA"/>
</dbReference>
<accession>A0A1V0M6E2</accession>
<reference evidence="1" key="1">
    <citation type="submission" date="2017-01" db="EMBL/GenBank/DDBJ databases">
        <title>Complete nucleotide sequence of an IncP-2 blaVIM-2-harboring megaplasmid from Pseudomonas aeruginosa.</title>
        <authorList>
            <person name="Botelho J."/>
            <person name="Grosso F."/>
            <person name="Mabrouk A."/>
            <person name="Peixe L."/>
        </authorList>
    </citation>
    <scope>NUCLEOTIDE SEQUENCE</scope>
    <source>
        <strain evidence="1">FFUP_PS_37</strain>
        <plasmid evidence="1">pJB37</plasmid>
    </source>
</reference>
<organism evidence="1">
    <name type="scientific">Pseudomonas aeruginosa</name>
    <dbReference type="NCBI Taxonomy" id="287"/>
    <lineage>
        <taxon>Bacteria</taxon>
        <taxon>Pseudomonadati</taxon>
        <taxon>Pseudomonadota</taxon>
        <taxon>Gammaproteobacteria</taxon>
        <taxon>Pseudomonadales</taxon>
        <taxon>Pseudomonadaceae</taxon>
        <taxon>Pseudomonas</taxon>
    </lineage>
</organism>
<proteinExistence type="predicted"/>